<dbReference type="InParanoid" id="A0A6I9SJ74"/>
<dbReference type="Proteomes" id="UP000504604">
    <property type="component" value="Linkage group LG2"/>
</dbReference>
<keyword evidence="3 6" id="KW-0863">Zinc-finger</keyword>
<dbReference type="GeneID" id="105155378"/>
<evidence type="ECO:0000256" key="3">
    <source>
        <dbReference type="ARBA" id="ARBA00022771"/>
    </source>
</evidence>
<feature type="region of interest" description="Disordered" evidence="7">
    <location>
        <begin position="933"/>
        <end position="971"/>
    </location>
</feature>
<name>A0A6I9SJ74_SESIN</name>
<dbReference type="KEGG" id="sind:105155378"/>
<dbReference type="GO" id="GO:0003714">
    <property type="term" value="F:transcription corepressor activity"/>
    <property type="evidence" value="ECO:0007669"/>
    <property type="project" value="InterPro"/>
</dbReference>
<evidence type="ECO:0000256" key="5">
    <source>
        <dbReference type="ARBA" id="ARBA00023242"/>
    </source>
</evidence>
<dbReference type="OrthoDB" id="429143at2759"/>
<keyword evidence="4" id="KW-0862">Zinc</keyword>
<dbReference type="Pfam" id="PF23209">
    <property type="entry name" value="IDM1_C"/>
    <property type="match status" value="1"/>
</dbReference>
<evidence type="ECO:0000256" key="2">
    <source>
        <dbReference type="ARBA" id="ARBA00022723"/>
    </source>
</evidence>
<dbReference type="PANTHER" id="PTHR46309:SF1">
    <property type="entry name" value="PHD FINGER PROTEIN 12"/>
    <property type="match status" value="1"/>
</dbReference>
<dbReference type="InterPro" id="IPR017956">
    <property type="entry name" value="AT_hook_DNA-bd_motif"/>
</dbReference>
<feature type="compositionally biased region" description="Basic residues" evidence="7">
    <location>
        <begin position="168"/>
        <end position="181"/>
    </location>
</feature>
<evidence type="ECO:0000256" key="6">
    <source>
        <dbReference type="PROSITE-ProRule" id="PRU00146"/>
    </source>
</evidence>
<feature type="domain" description="PHD-type" evidence="8">
    <location>
        <begin position="506"/>
        <end position="550"/>
    </location>
</feature>
<keyword evidence="9" id="KW-1185">Reference proteome</keyword>
<dbReference type="InterPro" id="IPR042163">
    <property type="entry name" value="PHF12"/>
</dbReference>
<keyword evidence="5" id="KW-0539">Nucleus</keyword>
<dbReference type="PROSITE" id="PS50016">
    <property type="entry name" value="ZF_PHD_2"/>
    <property type="match status" value="1"/>
</dbReference>
<dbReference type="PRINTS" id="PR00929">
    <property type="entry name" value="ATHOOK"/>
</dbReference>
<dbReference type="Gene3D" id="3.30.40.10">
    <property type="entry name" value="Zinc/RING finger domain, C3HC4 (zinc finger)"/>
    <property type="match status" value="1"/>
</dbReference>
<feature type="region of interest" description="Disordered" evidence="7">
    <location>
        <begin position="1"/>
        <end position="187"/>
    </location>
</feature>
<organism evidence="9 10">
    <name type="scientific">Sesamum indicum</name>
    <name type="common">Oriental sesame</name>
    <name type="synonym">Sesamum orientale</name>
    <dbReference type="NCBI Taxonomy" id="4182"/>
    <lineage>
        <taxon>Eukaryota</taxon>
        <taxon>Viridiplantae</taxon>
        <taxon>Streptophyta</taxon>
        <taxon>Embryophyta</taxon>
        <taxon>Tracheophyta</taxon>
        <taxon>Spermatophyta</taxon>
        <taxon>Magnoliopsida</taxon>
        <taxon>eudicotyledons</taxon>
        <taxon>Gunneridae</taxon>
        <taxon>Pentapetalae</taxon>
        <taxon>asterids</taxon>
        <taxon>lamiids</taxon>
        <taxon>Lamiales</taxon>
        <taxon>Pedaliaceae</taxon>
        <taxon>Sesamum</taxon>
    </lineage>
</organism>
<feature type="compositionally biased region" description="Basic and acidic residues" evidence="7">
    <location>
        <begin position="136"/>
        <end position="159"/>
    </location>
</feature>
<dbReference type="SMART" id="SM00249">
    <property type="entry name" value="PHD"/>
    <property type="match status" value="2"/>
</dbReference>
<evidence type="ECO:0000313" key="9">
    <source>
        <dbReference type="Proteomes" id="UP000504604"/>
    </source>
</evidence>
<dbReference type="InterPro" id="IPR019787">
    <property type="entry name" value="Znf_PHD-finger"/>
</dbReference>
<feature type="compositionally biased region" description="Basic residues" evidence="7">
    <location>
        <begin position="122"/>
        <end position="131"/>
    </location>
</feature>
<evidence type="ECO:0000256" key="7">
    <source>
        <dbReference type="SAM" id="MobiDB-lite"/>
    </source>
</evidence>
<feature type="compositionally biased region" description="Acidic residues" evidence="7">
    <location>
        <begin position="1"/>
        <end position="13"/>
    </location>
</feature>
<dbReference type="InterPro" id="IPR032308">
    <property type="entry name" value="TDBD"/>
</dbReference>
<feature type="region of interest" description="Disordered" evidence="7">
    <location>
        <begin position="854"/>
        <end position="891"/>
    </location>
</feature>
<dbReference type="Pfam" id="PF16135">
    <property type="entry name" value="TDBD"/>
    <property type="match status" value="1"/>
</dbReference>
<keyword evidence="2" id="KW-0479">Metal-binding</keyword>
<dbReference type="InterPro" id="IPR016181">
    <property type="entry name" value="Acyl_CoA_acyltransferase"/>
</dbReference>
<reference evidence="10" key="1">
    <citation type="submission" date="2025-08" db="UniProtKB">
        <authorList>
            <consortium name="RefSeq"/>
        </authorList>
    </citation>
    <scope>IDENTIFICATION</scope>
</reference>
<evidence type="ECO:0000313" key="10">
    <source>
        <dbReference type="RefSeq" id="XP_011069551.1"/>
    </source>
</evidence>
<accession>A0A6I9SJ74</accession>
<comment type="subcellular location">
    <subcellularLocation>
        <location evidence="1">Nucleus</location>
    </subcellularLocation>
</comment>
<dbReference type="Pfam" id="PF22970">
    <property type="entry name" value="DUF7028"/>
    <property type="match status" value="1"/>
</dbReference>
<dbReference type="InterPro" id="IPR056511">
    <property type="entry name" value="IDM1_C"/>
</dbReference>
<dbReference type="InterPro" id="IPR001965">
    <property type="entry name" value="Znf_PHD"/>
</dbReference>
<dbReference type="GO" id="GO:0006357">
    <property type="term" value="P:regulation of transcription by RNA polymerase II"/>
    <property type="evidence" value="ECO:0007669"/>
    <property type="project" value="TreeGrafter"/>
</dbReference>
<dbReference type="GO" id="GO:0008270">
    <property type="term" value="F:zinc ion binding"/>
    <property type="evidence" value="ECO:0007669"/>
    <property type="project" value="UniProtKB-KW"/>
</dbReference>
<protein>
    <submittedName>
        <fullName evidence="10">Increased DNA methylation 1</fullName>
    </submittedName>
</protein>
<feature type="region of interest" description="Disordered" evidence="7">
    <location>
        <begin position="339"/>
        <end position="384"/>
    </location>
</feature>
<feature type="compositionally biased region" description="Basic residues" evidence="7">
    <location>
        <begin position="95"/>
        <end position="107"/>
    </location>
</feature>
<feature type="compositionally biased region" description="Basic and acidic residues" evidence="7">
    <location>
        <begin position="29"/>
        <end position="38"/>
    </location>
</feature>
<gene>
    <name evidence="10" type="primary">LOC105155378</name>
</gene>
<dbReference type="RefSeq" id="XP_011069551.1">
    <property type="nucleotide sequence ID" value="XM_011071249.2"/>
</dbReference>
<dbReference type="SUPFAM" id="SSF57903">
    <property type="entry name" value="FYVE/PHD zinc finger"/>
    <property type="match status" value="1"/>
</dbReference>
<dbReference type="SUPFAM" id="SSF55729">
    <property type="entry name" value="Acyl-CoA N-acyltransferases (Nat)"/>
    <property type="match status" value="1"/>
</dbReference>
<proteinExistence type="predicted"/>
<feature type="compositionally biased region" description="Basic and acidic residues" evidence="7">
    <location>
        <begin position="59"/>
        <end position="90"/>
    </location>
</feature>
<feature type="compositionally biased region" description="Basic residues" evidence="7">
    <location>
        <begin position="367"/>
        <end position="381"/>
    </location>
</feature>
<dbReference type="InterPro" id="IPR013083">
    <property type="entry name" value="Znf_RING/FYVE/PHD"/>
</dbReference>
<dbReference type="PANTHER" id="PTHR46309">
    <property type="entry name" value="PHD FINGER PROTEIN 12"/>
    <property type="match status" value="1"/>
</dbReference>
<feature type="compositionally biased region" description="Basic and acidic residues" evidence="7">
    <location>
        <begin position="353"/>
        <end position="366"/>
    </location>
</feature>
<evidence type="ECO:0000256" key="4">
    <source>
        <dbReference type="ARBA" id="ARBA00022833"/>
    </source>
</evidence>
<dbReference type="GO" id="GO:0005634">
    <property type="term" value="C:nucleus"/>
    <property type="evidence" value="ECO:0007669"/>
    <property type="project" value="UniProtKB-SubCell"/>
</dbReference>
<evidence type="ECO:0000259" key="8">
    <source>
        <dbReference type="PROSITE" id="PS50016"/>
    </source>
</evidence>
<dbReference type="SMART" id="SM00384">
    <property type="entry name" value="AT_hook"/>
    <property type="match status" value="3"/>
</dbReference>
<dbReference type="AlphaFoldDB" id="A0A6I9SJ74"/>
<dbReference type="InterPro" id="IPR054292">
    <property type="entry name" value="DUF7028"/>
</dbReference>
<sequence>MGEGSGEVEDELIDLNKEPVERKRKRVEKKNSTDKGNEGSDGLPKTGRVSRSRTLAMSDGEKQVIKMEIVKMEDKDESKALAVEDKDENKVPVLQKRKKMKGRRGRPPKKEGKCEVSVLPSHPKKGRRGRPPKLQGKREISSLSYRKKDGKVMERKKVGESPNGTGRGRGRPKMKRKRGRPRKTENGSTGLVITRKNVKKNSDHMQSAKGGPAKRLNFATNDLENGVMLQKVTVGCAEGNDLGLREQKQLVRDQIVAMLKKAGWTVEYRQRQSKDYQDAVYVDREGRTHWSVTLAYKKLKEKIDEGNAEDRDVSAFSPIPEETLSMLFRITTKGKKAGKVKNSAGKTVKRMTKKEPSKSKSLEGRIKSRSGRGKQRILLARRPRDGSDGNNYELYEGKRTLLSWMIDLGTVPLGGKVKYKRGRGKKILLEGRVLKEGICCDCCNITHTIRDFESHAESTPGKPYQDIYLDSGNSLFQCLVDSWKKHVETNNLGFVCVDVEGDDPNDDTCNVCGDGGDLICCDSCPSTFHHGCLSIKVPSGDWHCVYCSCKFCGMACGSTSTTDGDCNLLSELLTCCLCEEKFHAHCTKGTTAEDFDDESPSFCGEECSKIFEQLQVLLGVRHELGGGFSYTVLQHRVVNDDASRNGDSSTVESNSKLAVAFTVMDECFQPIIDERSGTNMIHNVVYSCGSNIKRLNYDGFYTIILEKGDELVSAASIRIHGSRLAEMPFIGTRYMYRRQGMCSRLLAATEMVLCSLGVEKLVIPAISELNETWTKVFGFVPLEESKRQELRYMSMIVFPGIDMLQKPLSGHQDNKGLMNSAGCTEVTAEDQNMQENPASDSKSQSDVKIQNQFEAAPVKSSANARVASATESTEVETHNQNTQEEQIDDTGVLAASDLDLSPRLKIENNNDAAVESGDPTAVSSFNEADTKFGTVNDGEALDTGNCLNQIDTNADRNDEVPQSAAETNSCSNGLLSENEKIVNCNHHDILEENPMKRRRILRDRGALSQRNR</sequence>
<dbReference type="CDD" id="cd15539">
    <property type="entry name" value="PHD1_AIRE"/>
    <property type="match status" value="1"/>
</dbReference>
<dbReference type="InterPro" id="IPR011011">
    <property type="entry name" value="Znf_FYVE_PHD"/>
</dbReference>
<dbReference type="Gramene" id="SIN_1013221.t">
    <property type="protein sequence ID" value="SIN_1013221.t"/>
    <property type="gene ID" value="SIN_1013221"/>
</dbReference>
<evidence type="ECO:0000256" key="1">
    <source>
        <dbReference type="ARBA" id="ARBA00004123"/>
    </source>
</evidence>
<dbReference type="GO" id="GO:0003677">
    <property type="term" value="F:DNA binding"/>
    <property type="evidence" value="ECO:0007669"/>
    <property type="project" value="InterPro"/>
</dbReference>